<dbReference type="InterPro" id="IPR032675">
    <property type="entry name" value="LRR_dom_sf"/>
</dbReference>
<comment type="caution">
    <text evidence="3">The sequence shown here is derived from an EMBL/GenBank/DDBJ whole genome shotgun (WGS) entry which is preliminary data.</text>
</comment>
<dbReference type="Proteomes" id="UP000699462">
    <property type="component" value="Unassembled WGS sequence"/>
</dbReference>
<keyword evidence="4" id="KW-1185">Reference proteome</keyword>
<dbReference type="OrthoDB" id="2021138at2759"/>
<dbReference type="AlphaFoldDB" id="A0A8T0DJA9"/>
<evidence type="ECO:0000256" key="1">
    <source>
        <dbReference type="ARBA" id="ARBA00022614"/>
    </source>
</evidence>
<evidence type="ECO:0000313" key="4">
    <source>
        <dbReference type="Proteomes" id="UP000699462"/>
    </source>
</evidence>
<accession>A0A8T0DJA9</accession>
<keyword evidence="1" id="KW-0433">Leucine-rich repeat</keyword>
<dbReference type="InterPro" id="IPR003591">
    <property type="entry name" value="Leu-rich_rpt_typical-subtyp"/>
</dbReference>
<evidence type="ECO:0000256" key="2">
    <source>
        <dbReference type="ARBA" id="ARBA00022737"/>
    </source>
</evidence>
<keyword evidence="2" id="KW-0677">Repeat</keyword>
<dbReference type="InterPro" id="IPR001611">
    <property type="entry name" value="Leu-rich_rpt"/>
</dbReference>
<dbReference type="PRINTS" id="PR00019">
    <property type="entry name" value="LEURICHRPT"/>
</dbReference>
<sequence>VEFPLWLTVFTIQRQKSFTLCSLFGLKQNTRHKYKTKGSEATTCSDKFTSVSDSTADIFQSVPGQSCSANHSNRKSVILREGSGKVISINKSRRIKHVDGIKIITGSRDCTTLDLSNLSLNGLSPDIGSLTELVELFLYENKLVSLPSQICKLRKLQKLWLQENCLLSLPVELGLCTKLIHLDLRHNRLEGPLPAAITRLLSLTQLFLTYNKLNDISGIGRLTKLQTLVVKSNNLQGRISDCIGQLTDLKTLDLSKNRLTEIPDEISGCKHLIRFLVDYNHILQIPTSLGELTELQILGIK</sequence>
<dbReference type="PANTHER" id="PTHR46662:SF104">
    <property type="entry name" value="GPI-ANCHORED ADHESIN-LIKE PROTEIN PGA55-RELATED"/>
    <property type="match status" value="1"/>
</dbReference>
<name>A0A8T0DJA9_9TREM</name>
<gene>
    <name evidence="3" type="ORF">P879_08480</name>
</gene>
<dbReference type="PROSITE" id="PS51450">
    <property type="entry name" value="LRR"/>
    <property type="match status" value="3"/>
</dbReference>
<reference evidence="3 4" key="1">
    <citation type="submission" date="2019-07" db="EMBL/GenBank/DDBJ databases">
        <title>Annotation for the trematode Paragonimus westermani.</title>
        <authorList>
            <person name="Choi Y.-J."/>
        </authorList>
    </citation>
    <scope>NUCLEOTIDE SEQUENCE [LARGE SCALE GENOMIC DNA]</scope>
    <source>
        <strain evidence="3">180907_Pwestermani</strain>
    </source>
</reference>
<dbReference type="Gene3D" id="3.80.10.10">
    <property type="entry name" value="Ribonuclease Inhibitor"/>
    <property type="match status" value="2"/>
</dbReference>
<evidence type="ECO:0008006" key="5">
    <source>
        <dbReference type="Google" id="ProtNLM"/>
    </source>
</evidence>
<feature type="non-terminal residue" evidence="3">
    <location>
        <position position="301"/>
    </location>
</feature>
<organism evidence="3 4">
    <name type="scientific">Paragonimus westermani</name>
    <dbReference type="NCBI Taxonomy" id="34504"/>
    <lineage>
        <taxon>Eukaryota</taxon>
        <taxon>Metazoa</taxon>
        <taxon>Spiralia</taxon>
        <taxon>Lophotrochozoa</taxon>
        <taxon>Platyhelminthes</taxon>
        <taxon>Trematoda</taxon>
        <taxon>Digenea</taxon>
        <taxon>Plagiorchiida</taxon>
        <taxon>Troglotremata</taxon>
        <taxon>Troglotrematidae</taxon>
        <taxon>Paragonimus</taxon>
    </lineage>
</organism>
<dbReference type="SMART" id="SM00365">
    <property type="entry name" value="LRR_SD22"/>
    <property type="match status" value="3"/>
</dbReference>
<proteinExistence type="predicted"/>
<evidence type="ECO:0000313" key="3">
    <source>
        <dbReference type="EMBL" id="KAF8566827.1"/>
    </source>
</evidence>
<dbReference type="EMBL" id="JTDF01004576">
    <property type="protein sequence ID" value="KAF8566827.1"/>
    <property type="molecule type" value="Genomic_DNA"/>
</dbReference>
<protein>
    <recommendedName>
        <fullName evidence="5">Leucine-rich repeat protein SHOC2</fullName>
    </recommendedName>
</protein>
<dbReference type="Pfam" id="PF13855">
    <property type="entry name" value="LRR_8"/>
    <property type="match status" value="2"/>
</dbReference>
<dbReference type="SUPFAM" id="SSF52058">
    <property type="entry name" value="L domain-like"/>
    <property type="match status" value="1"/>
</dbReference>
<dbReference type="PANTHER" id="PTHR46662">
    <property type="entry name" value="DI-GLUCOSE BINDING PROTEIN WITH LEUCINE-RICH REPEAT DOMAIN-CONTAINING PROTEIN"/>
    <property type="match status" value="1"/>
</dbReference>
<dbReference type="SMART" id="SM00369">
    <property type="entry name" value="LRR_TYP"/>
    <property type="match status" value="4"/>
</dbReference>